<dbReference type="GeneID" id="37054697"/>
<dbReference type="RefSeq" id="XP_025389300.1">
    <property type="nucleotide sequence ID" value="XM_025532735.1"/>
</dbReference>
<dbReference type="Proteomes" id="UP000246171">
    <property type="component" value="Unassembled WGS sequence"/>
</dbReference>
<keyword evidence="3" id="KW-1185">Reference proteome</keyword>
<accession>A0A317VV56</accession>
<name>A0A317VV56_ASPEC</name>
<dbReference type="InterPro" id="IPR029476">
    <property type="entry name" value="DNase_NucA_NucB"/>
</dbReference>
<evidence type="ECO:0000259" key="1">
    <source>
        <dbReference type="Pfam" id="PF14040"/>
    </source>
</evidence>
<dbReference type="OrthoDB" id="2748312at2759"/>
<dbReference type="VEuPathDB" id="FungiDB:BO83DRAFT_387783"/>
<comment type="caution">
    <text evidence="2">The sequence shown here is derived from an EMBL/GenBank/DDBJ whole genome shotgun (WGS) entry which is preliminary data.</text>
</comment>
<protein>
    <recommendedName>
        <fullName evidence="1">Deoxyribonuclease NucA/NucB domain-containing protein</fullName>
    </recommendedName>
</protein>
<organism evidence="2 3">
    <name type="scientific">Aspergillus eucalypticola (strain CBS 122712 / IBT 29274)</name>
    <dbReference type="NCBI Taxonomy" id="1448314"/>
    <lineage>
        <taxon>Eukaryota</taxon>
        <taxon>Fungi</taxon>
        <taxon>Dikarya</taxon>
        <taxon>Ascomycota</taxon>
        <taxon>Pezizomycotina</taxon>
        <taxon>Eurotiomycetes</taxon>
        <taxon>Eurotiomycetidae</taxon>
        <taxon>Eurotiales</taxon>
        <taxon>Aspergillaceae</taxon>
        <taxon>Aspergillus</taxon>
        <taxon>Aspergillus subgen. Circumdati</taxon>
    </lineage>
</organism>
<reference evidence="2" key="1">
    <citation type="submission" date="2016-12" db="EMBL/GenBank/DDBJ databases">
        <title>The genomes of Aspergillus section Nigri reveals drivers in fungal speciation.</title>
        <authorList>
            <consortium name="DOE Joint Genome Institute"/>
            <person name="Vesth T.C."/>
            <person name="Nybo J."/>
            <person name="Theobald S."/>
            <person name="Brandl J."/>
            <person name="Frisvad J.C."/>
            <person name="Nielsen K.F."/>
            <person name="Lyhne E.K."/>
            <person name="Kogle M.E."/>
            <person name="Kuo A."/>
            <person name="Riley R."/>
            <person name="Clum A."/>
            <person name="Nolan M."/>
            <person name="Lipzen A."/>
            <person name="Salamov A."/>
            <person name="Henrissat B."/>
            <person name="Wiebenga A."/>
            <person name="De vries R.P."/>
            <person name="Grigoriev I.V."/>
            <person name="Mortensen U.H."/>
            <person name="Andersen M.R."/>
            <person name="Baker S.E."/>
        </authorList>
    </citation>
    <scope>NUCLEOTIDE SEQUENCE</scope>
    <source>
        <strain evidence="2">CBS 122712</strain>
    </source>
</reference>
<gene>
    <name evidence="2" type="ORF">BO83DRAFT_387783</name>
</gene>
<evidence type="ECO:0000313" key="3">
    <source>
        <dbReference type="Proteomes" id="UP000246171"/>
    </source>
</evidence>
<proteinExistence type="predicted"/>
<feature type="domain" description="Deoxyribonuclease NucA/NucB" evidence="1">
    <location>
        <begin position="127"/>
        <end position="199"/>
    </location>
</feature>
<sequence>MYIHQIPQRKRLESCRQLEYTRSYTHSNLTFYRDESLPHFIAALLCVSGFHHVIALPVTDSSVLQPRSNIGDTKNNPIRAEVEIRGEDALSYDVDCWAMLCNGKPAVMQKVSQRTADKNRQVKFGSAAKKQPFANRAKYGIQASPATSAWADHQPWKSAEEFTFASTADGGKNAILVGVTDNSQEEQKHPLHTLYHANQTRAYNETSKSSVRSWFEITRPYCKAYNAKDMKVCSASTKVIGNWEFDVAEYAHIYNHLKKKFEYVGR</sequence>
<evidence type="ECO:0000313" key="2">
    <source>
        <dbReference type="EMBL" id="PWY75770.1"/>
    </source>
</evidence>
<dbReference type="EMBL" id="MSFU01000009">
    <property type="protein sequence ID" value="PWY75770.1"/>
    <property type="molecule type" value="Genomic_DNA"/>
</dbReference>
<dbReference type="Pfam" id="PF14040">
    <property type="entry name" value="DNase_NucA_NucB"/>
    <property type="match status" value="1"/>
</dbReference>
<dbReference type="AlphaFoldDB" id="A0A317VV56"/>